<dbReference type="Proteomes" id="UP000265882">
    <property type="component" value="Unassembled WGS sequence"/>
</dbReference>
<dbReference type="GO" id="GO:0009231">
    <property type="term" value="P:riboflavin biosynthetic process"/>
    <property type="evidence" value="ECO:0007669"/>
    <property type="project" value="TreeGrafter"/>
</dbReference>
<comment type="cofactor">
    <cofactor evidence="1">
        <name>Zn(2+)</name>
        <dbReference type="ChEBI" id="CHEBI:29105"/>
    </cofactor>
</comment>
<sequence length="349" mass="38415">MTPNIFKAEEMLYPQMRDLDREKTLLILPVSALEVHGHHLPMGMDTFSAATSAAGVAELFAKAHPDWSVVVYPPLTLGTDELPLPGSISVSPRTVRSAVMGFGKSLARHGFKYIVITNGHGGPRHSPAIEEACHRISLRKKVAMFAPSIRVLHPYTDGRAIPKLEAELGRPLTDLERRAFATGGEHAGVLETSIMLAYRPDLVSDVYKRCEFDQPPRVKIFFKLSKIVGGVLRLARLRRLADKATLILNGLGGTLGWLFNSRWNYGDHLVTYSGIPKAGSAEIGSAAMRLLAKDLLEEVEAVIHGKMLPSQVHSLMWTVPLIRTDFFRNLGFAAAGLFLIFIVGLFFVI</sequence>
<evidence type="ECO:0000256" key="3">
    <source>
        <dbReference type="ARBA" id="ARBA00022801"/>
    </source>
</evidence>
<dbReference type="PANTHER" id="PTHR35005">
    <property type="entry name" value="3-DEHYDRO-SCYLLO-INOSOSE HYDROLASE"/>
    <property type="match status" value="1"/>
</dbReference>
<comment type="caution">
    <text evidence="7">The sequence shown here is derived from an EMBL/GenBank/DDBJ whole genome shotgun (WGS) entry which is preliminary data.</text>
</comment>
<reference evidence="7 8" key="1">
    <citation type="journal article" date="2017" name="ISME J.">
        <title>Energy and carbon metabolisms in a deep terrestrial subsurface fluid microbial community.</title>
        <authorList>
            <person name="Momper L."/>
            <person name="Jungbluth S.P."/>
            <person name="Lee M.D."/>
            <person name="Amend J.P."/>
        </authorList>
    </citation>
    <scope>NUCLEOTIDE SEQUENCE [LARGE SCALE GENOMIC DNA]</scope>
    <source>
        <strain evidence="7">SURF_5</strain>
    </source>
</reference>
<evidence type="ECO:0000313" key="8">
    <source>
        <dbReference type="Proteomes" id="UP000265882"/>
    </source>
</evidence>
<dbReference type="Pfam" id="PF02633">
    <property type="entry name" value="Creatininase"/>
    <property type="match status" value="1"/>
</dbReference>
<dbReference type="GO" id="GO:0046872">
    <property type="term" value="F:metal ion binding"/>
    <property type="evidence" value="ECO:0007669"/>
    <property type="project" value="UniProtKB-KW"/>
</dbReference>
<dbReference type="InterPro" id="IPR003785">
    <property type="entry name" value="Creatininase/forma_Hydrolase"/>
</dbReference>
<evidence type="ECO:0000313" key="7">
    <source>
        <dbReference type="EMBL" id="RJP19829.1"/>
    </source>
</evidence>
<keyword evidence="6" id="KW-1133">Transmembrane helix</keyword>
<evidence type="ECO:0000256" key="6">
    <source>
        <dbReference type="SAM" id="Phobius"/>
    </source>
</evidence>
<protein>
    <submittedName>
        <fullName evidence="7">Creatininase family protein</fullName>
    </submittedName>
</protein>
<dbReference type="InterPro" id="IPR024087">
    <property type="entry name" value="Creatininase-like_sf"/>
</dbReference>
<evidence type="ECO:0000256" key="5">
    <source>
        <dbReference type="ARBA" id="ARBA00024029"/>
    </source>
</evidence>
<keyword evidence="4" id="KW-0862">Zinc</keyword>
<accession>A0A3A4NL73</accession>
<dbReference type="EMBL" id="QZKU01000084">
    <property type="protein sequence ID" value="RJP19829.1"/>
    <property type="molecule type" value="Genomic_DNA"/>
</dbReference>
<keyword evidence="6" id="KW-0812">Transmembrane</keyword>
<keyword evidence="6" id="KW-0472">Membrane</keyword>
<name>A0A3A4NL73_ABYX5</name>
<dbReference type="SUPFAM" id="SSF102215">
    <property type="entry name" value="Creatininase"/>
    <property type="match status" value="1"/>
</dbReference>
<evidence type="ECO:0000256" key="4">
    <source>
        <dbReference type="ARBA" id="ARBA00022833"/>
    </source>
</evidence>
<organism evidence="7 8">
    <name type="scientific">Abyssobacteria bacterium (strain SURF_5)</name>
    <dbReference type="NCBI Taxonomy" id="2093360"/>
    <lineage>
        <taxon>Bacteria</taxon>
        <taxon>Pseudomonadati</taxon>
        <taxon>Candidatus Hydrogenedentota</taxon>
        <taxon>Candidatus Abyssobacteria</taxon>
    </lineage>
</organism>
<feature type="transmembrane region" description="Helical" evidence="6">
    <location>
        <begin position="330"/>
        <end position="348"/>
    </location>
</feature>
<dbReference type="Gene3D" id="3.40.50.10310">
    <property type="entry name" value="Creatininase"/>
    <property type="match status" value="1"/>
</dbReference>
<gene>
    <name evidence="7" type="ORF">C4520_12130</name>
</gene>
<evidence type="ECO:0000256" key="2">
    <source>
        <dbReference type="ARBA" id="ARBA00022723"/>
    </source>
</evidence>
<comment type="similarity">
    <text evidence="5">Belongs to the creatininase superfamily.</text>
</comment>
<dbReference type="PANTHER" id="PTHR35005:SF1">
    <property type="entry name" value="2-AMINO-5-FORMYLAMINO-6-RIBOSYLAMINOPYRIMIDIN-4(3H)-ONE 5'-MONOPHOSPHATE DEFORMYLASE"/>
    <property type="match status" value="1"/>
</dbReference>
<keyword evidence="3" id="KW-0378">Hydrolase</keyword>
<dbReference type="GO" id="GO:0016811">
    <property type="term" value="F:hydrolase activity, acting on carbon-nitrogen (but not peptide) bonds, in linear amides"/>
    <property type="evidence" value="ECO:0007669"/>
    <property type="project" value="TreeGrafter"/>
</dbReference>
<keyword evidence="2" id="KW-0479">Metal-binding</keyword>
<proteinExistence type="inferred from homology"/>
<evidence type="ECO:0000256" key="1">
    <source>
        <dbReference type="ARBA" id="ARBA00001947"/>
    </source>
</evidence>
<dbReference type="AlphaFoldDB" id="A0A3A4NL73"/>